<dbReference type="InterPro" id="IPR006442">
    <property type="entry name" value="Antitoxin_Phd/YefM"/>
</dbReference>
<dbReference type="RefSeq" id="WP_080724831.1">
    <property type="nucleotide sequence ID" value="NZ_HG938353.1"/>
</dbReference>
<keyword evidence="5" id="KW-1185">Reference proteome</keyword>
<dbReference type="Pfam" id="PF02604">
    <property type="entry name" value="PhdYeFM_antitox"/>
    <property type="match status" value="1"/>
</dbReference>
<dbReference type="Proteomes" id="UP000028181">
    <property type="component" value="Chromosome I"/>
</dbReference>
<gene>
    <name evidence="4" type="ORF">RG540_CH00250</name>
</gene>
<evidence type="ECO:0000256" key="3">
    <source>
        <dbReference type="SAM" id="MobiDB-lite"/>
    </source>
</evidence>
<dbReference type="eggNOG" id="COG4118">
    <property type="taxonomic scope" value="Bacteria"/>
</dbReference>
<accession>A0A068SJP7</accession>
<protein>
    <recommendedName>
        <fullName evidence="2">Antitoxin</fullName>
    </recommendedName>
</protein>
<dbReference type="SUPFAM" id="SSF143120">
    <property type="entry name" value="YefM-like"/>
    <property type="match status" value="1"/>
</dbReference>
<organism evidence="4 5">
    <name type="scientific">Neorhizobium galegae bv. orientalis str. HAMBI 540</name>
    <dbReference type="NCBI Taxonomy" id="1028800"/>
    <lineage>
        <taxon>Bacteria</taxon>
        <taxon>Pseudomonadati</taxon>
        <taxon>Pseudomonadota</taxon>
        <taxon>Alphaproteobacteria</taxon>
        <taxon>Hyphomicrobiales</taxon>
        <taxon>Rhizobiaceae</taxon>
        <taxon>Rhizobium/Agrobacterium group</taxon>
        <taxon>Neorhizobium</taxon>
    </lineage>
</organism>
<comment type="function">
    <text evidence="2">Antitoxin component of a type II toxin-antitoxin (TA) system.</text>
</comment>
<dbReference type="NCBIfam" id="TIGR01552">
    <property type="entry name" value="phd_fam"/>
    <property type="match status" value="1"/>
</dbReference>
<dbReference type="EMBL" id="HG938353">
    <property type="protein sequence ID" value="CDN46223.1"/>
    <property type="molecule type" value="Genomic_DNA"/>
</dbReference>
<evidence type="ECO:0000256" key="2">
    <source>
        <dbReference type="RuleBase" id="RU362080"/>
    </source>
</evidence>
<dbReference type="AlphaFoldDB" id="A0A068SJP7"/>
<comment type="similarity">
    <text evidence="1 2">Belongs to the phD/YefM antitoxin family.</text>
</comment>
<dbReference type="HOGENOM" id="CLU_163140_3_1_5"/>
<feature type="region of interest" description="Disordered" evidence="3">
    <location>
        <begin position="77"/>
        <end position="101"/>
    </location>
</feature>
<evidence type="ECO:0000313" key="4">
    <source>
        <dbReference type="EMBL" id="CDN46223.1"/>
    </source>
</evidence>
<dbReference type="GeneID" id="24257301"/>
<dbReference type="OrthoDB" id="9800503at2"/>
<dbReference type="PATRIC" id="fig|1028800.3.peg.25"/>
<evidence type="ECO:0000313" key="5">
    <source>
        <dbReference type="Proteomes" id="UP000028181"/>
    </source>
</evidence>
<evidence type="ECO:0000256" key="1">
    <source>
        <dbReference type="ARBA" id="ARBA00009981"/>
    </source>
</evidence>
<dbReference type="InterPro" id="IPR036165">
    <property type="entry name" value="YefM-like_sf"/>
</dbReference>
<sequence length="101" mass="11667">MKTINIHEAKTHLSRLVEEAANGEAFVIAKAGKPTVKVVPLEEEPKKKRRIGDLDGQFFIPDDLDKGMDKEIEDLFYGNHSQIQRPDPVRPIDEERFEKRR</sequence>
<name>A0A068SJP7_NEOGA</name>
<dbReference type="Gene3D" id="3.40.1620.10">
    <property type="entry name" value="YefM-like domain"/>
    <property type="match status" value="1"/>
</dbReference>
<dbReference type="KEGG" id="ngg:RG540_CH00250"/>
<feature type="compositionally biased region" description="Basic and acidic residues" evidence="3">
    <location>
        <begin position="87"/>
        <end position="101"/>
    </location>
</feature>
<reference evidence="5" key="1">
    <citation type="journal article" date="2014" name="BMC Genomics">
        <title>Genome sequencing of two Neorhizobium galegae strains reveals a noeT gene responsible for the unusual acetylation of the nodulation factors.</title>
        <authorList>
            <person name="Osterman J."/>
            <person name="Marsh J."/>
            <person name="Laine P.K."/>
            <person name="Zeng Z."/>
            <person name="Alatalo E."/>
            <person name="Sullivan J.T."/>
            <person name="Young J.P."/>
            <person name="Thomas-Oates J."/>
            <person name="Paulin L."/>
            <person name="Lindstrom K."/>
        </authorList>
    </citation>
    <scope>NUCLEOTIDE SEQUENCE [LARGE SCALE GENOMIC DNA]</scope>
    <source>
        <strain evidence="5">HAMBI 540</strain>
    </source>
</reference>
<proteinExistence type="inferred from homology"/>